<keyword evidence="11 13" id="KW-0030">Aminoacyl-tRNA synthetase</keyword>
<evidence type="ECO:0000256" key="10">
    <source>
        <dbReference type="ARBA" id="ARBA00022917"/>
    </source>
</evidence>
<evidence type="ECO:0000256" key="1">
    <source>
        <dbReference type="ARBA" id="ARBA00004496"/>
    </source>
</evidence>
<dbReference type="GO" id="GO:0005829">
    <property type="term" value="C:cytosol"/>
    <property type="evidence" value="ECO:0007669"/>
    <property type="project" value="TreeGrafter"/>
</dbReference>
<feature type="binding site" evidence="13">
    <location>
        <position position="407"/>
    </location>
    <ligand>
        <name>Mg(2+)</name>
        <dbReference type="ChEBI" id="CHEBI:18420"/>
        <label>1</label>
    </ligand>
</feature>
<evidence type="ECO:0000256" key="6">
    <source>
        <dbReference type="ARBA" id="ARBA00022723"/>
    </source>
</evidence>
<comment type="similarity">
    <text evidence="2 13">Belongs to the class-II aminoacyl-tRNA synthetase family.</text>
</comment>
<dbReference type="GO" id="GO:0042803">
    <property type="term" value="F:protein homodimerization activity"/>
    <property type="evidence" value="ECO:0007669"/>
    <property type="project" value="UniProtKB-ARBA"/>
</dbReference>
<evidence type="ECO:0000256" key="5">
    <source>
        <dbReference type="ARBA" id="ARBA00022598"/>
    </source>
</evidence>
<feature type="binding site" evidence="13">
    <location>
        <position position="400"/>
    </location>
    <ligand>
        <name>Mg(2+)</name>
        <dbReference type="ChEBI" id="CHEBI:18420"/>
        <label>1</label>
    </ligand>
</feature>
<dbReference type="InterPro" id="IPR045864">
    <property type="entry name" value="aa-tRNA-synth_II/BPL/LPL"/>
</dbReference>
<evidence type="ECO:0000256" key="4">
    <source>
        <dbReference type="ARBA" id="ARBA00022490"/>
    </source>
</evidence>
<dbReference type="AlphaFoldDB" id="A0A9X4MHK2"/>
<evidence type="ECO:0000256" key="12">
    <source>
        <dbReference type="ARBA" id="ARBA00048573"/>
    </source>
</evidence>
<keyword evidence="4 13" id="KW-0963">Cytoplasm</keyword>
<dbReference type="SUPFAM" id="SSF55681">
    <property type="entry name" value="Class II aaRS and biotin synthetases"/>
    <property type="match status" value="1"/>
</dbReference>
<dbReference type="InterPro" id="IPR018149">
    <property type="entry name" value="Lys-tRNA-synth_II_C"/>
</dbReference>
<dbReference type="RefSeq" id="WP_307633338.1">
    <property type="nucleotide sequence ID" value="NZ_JAPHEH010000001.1"/>
</dbReference>
<dbReference type="FunFam" id="3.30.930.10:FF:000001">
    <property type="entry name" value="Lysine--tRNA ligase"/>
    <property type="match status" value="1"/>
</dbReference>
<keyword evidence="10 13" id="KW-0648">Protein biosynthesis</keyword>
<evidence type="ECO:0000256" key="11">
    <source>
        <dbReference type="ARBA" id="ARBA00023146"/>
    </source>
</evidence>
<keyword evidence="5 13" id="KW-0436">Ligase</keyword>
<comment type="subunit">
    <text evidence="3 13">Homodimer.</text>
</comment>
<dbReference type="FunFam" id="2.40.50.140:FF:000024">
    <property type="entry name" value="Lysine--tRNA ligase"/>
    <property type="match status" value="1"/>
</dbReference>
<dbReference type="InterPro" id="IPR004365">
    <property type="entry name" value="NA-bd_OB_tRNA"/>
</dbReference>
<dbReference type="NCBIfam" id="NF001756">
    <property type="entry name" value="PRK00484.1"/>
    <property type="match status" value="1"/>
</dbReference>
<dbReference type="CDD" id="cd00775">
    <property type="entry name" value="LysRS_core"/>
    <property type="match status" value="1"/>
</dbReference>
<dbReference type="InterPro" id="IPR012340">
    <property type="entry name" value="NA-bd_OB-fold"/>
</dbReference>
<evidence type="ECO:0000313" key="16">
    <source>
        <dbReference type="EMBL" id="MDG4476370.1"/>
    </source>
</evidence>
<dbReference type="EMBL" id="JAPHEH010000001">
    <property type="protein sequence ID" value="MDG4476370.1"/>
    <property type="molecule type" value="Genomic_DNA"/>
</dbReference>
<evidence type="ECO:0000259" key="15">
    <source>
        <dbReference type="PROSITE" id="PS50862"/>
    </source>
</evidence>
<keyword evidence="17" id="KW-1185">Reference proteome</keyword>
<dbReference type="InterPro" id="IPR044136">
    <property type="entry name" value="Lys-tRNA-ligase_II_N"/>
</dbReference>
<comment type="catalytic activity">
    <reaction evidence="12 13 14">
        <text>tRNA(Lys) + L-lysine + ATP = L-lysyl-tRNA(Lys) + AMP + diphosphate</text>
        <dbReference type="Rhea" id="RHEA:20792"/>
        <dbReference type="Rhea" id="RHEA-COMP:9696"/>
        <dbReference type="Rhea" id="RHEA-COMP:9697"/>
        <dbReference type="ChEBI" id="CHEBI:30616"/>
        <dbReference type="ChEBI" id="CHEBI:32551"/>
        <dbReference type="ChEBI" id="CHEBI:33019"/>
        <dbReference type="ChEBI" id="CHEBI:78442"/>
        <dbReference type="ChEBI" id="CHEBI:78529"/>
        <dbReference type="ChEBI" id="CHEBI:456215"/>
        <dbReference type="EC" id="6.1.1.6"/>
    </reaction>
</comment>
<evidence type="ECO:0000256" key="14">
    <source>
        <dbReference type="RuleBase" id="RU000336"/>
    </source>
</evidence>
<dbReference type="GO" id="GO:0006430">
    <property type="term" value="P:lysyl-tRNA aminoacylation"/>
    <property type="evidence" value="ECO:0007669"/>
    <property type="project" value="UniProtKB-UniRule"/>
</dbReference>
<dbReference type="PANTHER" id="PTHR42918:SF15">
    <property type="entry name" value="LYSINE--TRNA LIGASE, CHLOROPLASTIC_MITOCHONDRIAL"/>
    <property type="match status" value="1"/>
</dbReference>
<evidence type="ECO:0000313" key="17">
    <source>
        <dbReference type="Proteomes" id="UP001154240"/>
    </source>
</evidence>
<name>A0A9X4MHK2_9BACT</name>
<dbReference type="GO" id="GO:0005524">
    <property type="term" value="F:ATP binding"/>
    <property type="evidence" value="ECO:0007669"/>
    <property type="project" value="UniProtKB-UniRule"/>
</dbReference>
<dbReference type="PROSITE" id="PS50862">
    <property type="entry name" value="AA_TRNA_LIGASE_II"/>
    <property type="match status" value="1"/>
</dbReference>
<dbReference type="Gene3D" id="2.40.50.140">
    <property type="entry name" value="Nucleic acid-binding proteins"/>
    <property type="match status" value="1"/>
</dbReference>
<dbReference type="Pfam" id="PF00152">
    <property type="entry name" value="tRNA-synt_2"/>
    <property type="match status" value="1"/>
</dbReference>
<dbReference type="GO" id="GO:0000049">
    <property type="term" value="F:tRNA binding"/>
    <property type="evidence" value="ECO:0007669"/>
    <property type="project" value="TreeGrafter"/>
</dbReference>
<dbReference type="Pfam" id="PF01336">
    <property type="entry name" value="tRNA_anti-codon"/>
    <property type="match status" value="1"/>
</dbReference>
<reference evidence="16" key="2">
    <citation type="submission" date="2022-10" db="EMBL/GenBank/DDBJ databases">
        <authorList>
            <person name="Aronson H.S."/>
        </authorList>
    </citation>
    <scope>NUCLEOTIDE SEQUENCE</scope>
    <source>
        <strain evidence="16">RS19-109</strain>
    </source>
</reference>
<evidence type="ECO:0000256" key="3">
    <source>
        <dbReference type="ARBA" id="ARBA00011738"/>
    </source>
</evidence>
<dbReference type="InterPro" id="IPR004364">
    <property type="entry name" value="Aa-tRNA-synt_II"/>
</dbReference>
<accession>A0A9X4MHK2</accession>
<organism evidence="16 17">
    <name type="scientific">Thiovibrio frasassiensis</name>
    <dbReference type="NCBI Taxonomy" id="2984131"/>
    <lineage>
        <taxon>Bacteria</taxon>
        <taxon>Pseudomonadati</taxon>
        <taxon>Thermodesulfobacteriota</taxon>
        <taxon>Desulfobulbia</taxon>
        <taxon>Desulfobulbales</taxon>
        <taxon>Thiovibrionaceae</taxon>
        <taxon>Thiovibrio</taxon>
    </lineage>
</organism>
<comment type="caution">
    <text evidence="16">The sequence shown here is derived from an EMBL/GenBank/DDBJ whole genome shotgun (WGS) entry which is preliminary data.</text>
</comment>
<dbReference type="Gene3D" id="3.30.930.10">
    <property type="entry name" value="Bira Bifunctional Protein, Domain 2"/>
    <property type="match status" value="1"/>
</dbReference>
<feature type="binding site" evidence="13">
    <location>
        <position position="407"/>
    </location>
    <ligand>
        <name>Mg(2+)</name>
        <dbReference type="ChEBI" id="CHEBI:18420"/>
        <label>2</label>
    </ligand>
</feature>
<reference evidence="16" key="1">
    <citation type="journal article" date="2022" name="bioRxiv">
        <title>Thiovibrio frasassiensisgen. nov., sp. nov., an autotrophic, elemental sulfur disproportionating bacterium isolated from sulfidic karst sediment, and proposal of Thiovibrionaceae fam. nov.</title>
        <authorList>
            <person name="Aronson H."/>
            <person name="Thomas C."/>
            <person name="Bhattacharyya M."/>
            <person name="Eckstein S."/>
            <person name="Jensen S."/>
            <person name="Barco R."/>
            <person name="Macalady J."/>
            <person name="Amend J."/>
        </authorList>
    </citation>
    <scope>NUCLEOTIDE SEQUENCE</scope>
    <source>
        <strain evidence="16">RS19-109</strain>
    </source>
</reference>
<sequence length="491" mass="55944">MEELNQVLKQRRQKAQELADLGVNLYANDFRPAHRISEVLAKNDNPDAPLEEGIKSVAGRIMALRKFGKAAFLHIQDESGRIQVYVKRDEVGVDAYQIFKKLDVGDIAGFGGTLFRTQTGELTIEAASVKPITKSLRPLPEKFHGLTDVETRYRQRYVDLIMNPEVRDTFRKRVEIIRLIRDFLTNRGFMEVETPMMQAIAGGATAKPFKTHHNALGMDLYLRIAPELYLKRLLVGGFEKVFEINRNFRNEGLSTRHNPEFTMLEFYQAFATYEDLMDLTEEMVSYIAAEVTGSMVVSYQGQEVDLSPPWKRYTMDEAIIEVGGVDKDILADPARTRQLLLDKGITLEPLAGHGKAKTELFELLVEERLVNPTFVTQYPTEVSPLARRNENNPEVTDRFELFMTGREIANAFSELNDPIDQKQRLQKQIDERGNDEEIFPVMDEDFVRALEYGMPPAAGEGIGIDRLVMLLTDSPSIRDVILFPHLRAENK</sequence>
<dbReference type="InterPro" id="IPR002313">
    <property type="entry name" value="Lys-tRNA-ligase_II"/>
</dbReference>
<dbReference type="PANTHER" id="PTHR42918">
    <property type="entry name" value="LYSYL-TRNA SYNTHETASE"/>
    <property type="match status" value="1"/>
</dbReference>
<feature type="domain" description="Aminoacyl-transfer RNA synthetases class-II family profile" evidence="15">
    <location>
        <begin position="170"/>
        <end position="484"/>
    </location>
</feature>
<dbReference type="HAMAP" id="MF_00252">
    <property type="entry name" value="Lys_tRNA_synth_class2"/>
    <property type="match status" value="1"/>
</dbReference>
<keyword evidence="9 13" id="KW-0460">Magnesium</keyword>
<evidence type="ECO:0000256" key="7">
    <source>
        <dbReference type="ARBA" id="ARBA00022741"/>
    </source>
</evidence>
<dbReference type="InterPro" id="IPR006195">
    <property type="entry name" value="aa-tRNA-synth_II"/>
</dbReference>
<dbReference type="PRINTS" id="PR00982">
    <property type="entry name" value="TRNASYNTHLYS"/>
</dbReference>
<comment type="subcellular location">
    <subcellularLocation>
        <location evidence="1 13">Cytoplasm</location>
    </subcellularLocation>
</comment>
<dbReference type="SUPFAM" id="SSF50249">
    <property type="entry name" value="Nucleic acid-binding proteins"/>
    <property type="match status" value="1"/>
</dbReference>
<evidence type="ECO:0000256" key="8">
    <source>
        <dbReference type="ARBA" id="ARBA00022840"/>
    </source>
</evidence>
<protein>
    <recommendedName>
        <fullName evidence="13">Lysine--tRNA ligase</fullName>
        <ecNumber evidence="13">6.1.1.6</ecNumber>
    </recommendedName>
    <alternativeName>
        <fullName evidence="13">Lysyl-tRNA synthetase</fullName>
        <shortName evidence="13">LysRS</shortName>
    </alternativeName>
</protein>
<dbReference type="NCBIfam" id="TIGR00499">
    <property type="entry name" value="lysS_bact"/>
    <property type="match status" value="1"/>
</dbReference>
<dbReference type="GO" id="GO:0004824">
    <property type="term" value="F:lysine-tRNA ligase activity"/>
    <property type="evidence" value="ECO:0007669"/>
    <property type="project" value="UniProtKB-UniRule"/>
</dbReference>
<evidence type="ECO:0000256" key="9">
    <source>
        <dbReference type="ARBA" id="ARBA00022842"/>
    </source>
</evidence>
<dbReference type="EC" id="6.1.1.6" evidence="13"/>
<keyword evidence="8 13" id="KW-0067">ATP-binding</keyword>
<gene>
    <name evidence="13 16" type="primary">lysS</name>
    <name evidence="16" type="ORF">OLX77_09390</name>
</gene>
<dbReference type="CDD" id="cd04322">
    <property type="entry name" value="LysRS_N"/>
    <property type="match status" value="1"/>
</dbReference>
<proteinExistence type="inferred from homology"/>
<evidence type="ECO:0000256" key="2">
    <source>
        <dbReference type="ARBA" id="ARBA00008226"/>
    </source>
</evidence>
<comment type="cofactor">
    <cofactor evidence="13 14">
        <name>Mg(2+)</name>
        <dbReference type="ChEBI" id="CHEBI:18420"/>
    </cofactor>
    <text evidence="13 14">Binds 3 Mg(2+) ions per subunit.</text>
</comment>
<keyword evidence="6 13" id="KW-0479">Metal-binding</keyword>
<dbReference type="Proteomes" id="UP001154240">
    <property type="component" value="Unassembled WGS sequence"/>
</dbReference>
<dbReference type="GO" id="GO:0000287">
    <property type="term" value="F:magnesium ion binding"/>
    <property type="evidence" value="ECO:0007669"/>
    <property type="project" value="UniProtKB-UniRule"/>
</dbReference>
<evidence type="ECO:0000256" key="13">
    <source>
        <dbReference type="HAMAP-Rule" id="MF_00252"/>
    </source>
</evidence>
<keyword evidence="7 13" id="KW-0547">Nucleotide-binding</keyword>